<keyword evidence="2" id="KW-1185">Reference proteome</keyword>
<dbReference type="GO" id="GO:0003676">
    <property type="term" value="F:nucleic acid binding"/>
    <property type="evidence" value="ECO:0007669"/>
    <property type="project" value="InterPro"/>
</dbReference>
<reference evidence="1" key="1">
    <citation type="submission" date="2020-08" db="EMBL/GenBank/DDBJ databases">
        <title>Multicomponent nature underlies the extraordinary mechanical properties of spider dragline silk.</title>
        <authorList>
            <person name="Kono N."/>
            <person name="Nakamura H."/>
            <person name="Mori M."/>
            <person name="Yoshida Y."/>
            <person name="Ohtoshi R."/>
            <person name="Malay A.D."/>
            <person name="Moran D.A.P."/>
            <person name="Tomita M."/>
            <person name="Numata K."/>
            <person name="Arakawa K."/>
        </authorList>
    </citation>
    <scope>NUCLEOTIDE SEQUENCE</scope>
</reference>
<name>A0A8X6SJN8_TRICX</name>
<comment type="caution">
    <text evidence="1">The sequence shown here is derived from an EMBL/GenBank/DDBJ whole genome shotgun (WGS) entry which is preliminary data.</text>
</comment>
<dbReference type="AlphaFoldDB" id="A0A8X6SJN8"/>
<dbReference type="InterPro" id="IPR036397">
    <property type="entry name" value="RNaseH_sf"/>
</dbReference>
<sequence length="87" mass="9976">MFFVSNQIELVILPVCSPDLSPIENMWFIVVQRLTQITSPTATPDLLWQRMEAAWSYVPQEHIQNLFESMLRRVAAGISNNDGYSGY</sequence>
<proteinExistence type="predicted"/>
<organism evidence="1 2">
    <name type="scientific">Trichonephila clavipes</name>
    <name type="common">Golden silk orbweaver</name>
    <name type="synonym">Nephila clavipes</name>
    <dbReference type="NCBI Taxonomy" id="2585209"/>
    <lineage>
        <taxon>Eukaryota</taxon>
        <taxon>Metazoa</taxon>
        <taxon>Ecdysozoa</taxon>
        <taxon>Arthropoda</taxon>
        <taxon>Chelicerata</taxon>
        <taxon>Arachnida</taxon>
        <taxon>Araneae</taxon>
        <taxon>Araneomorphae</taxon>
        <taxon>Entelegynae</taxon>
        <taxon>Araneoidea</taxon>
        <taxon>Nephilidae</taxon>
        <taxon>Trichonephila</taxon>
    </lineage>
</organism>
<accession>A0A8X6SJN8</accession>
<evidence type="ECO:0000313" key="2">
    <source>
        <dbReference type="Proteomes" id="UP000887159"/>
    </source>
</evidence>
<dbReference type="Gene3D" id="3.30.420.10">
    <property type="entry name" value="Ribonuclease H-like superfamily/Ribonuclease H"/>
    <property type="match status" value="1"/>
</dbReference>
<evidence type="ECO:0000313" key="1">
    <source>
        <dbReference type="EMBL" id="GFY12673.1"/>
    </source>
</evidence>
<dbReference type="Proteomes" id="UP000887159">
    <property type="component" value="Unassembled WGS sequence"/>
</dbReference>
<gene>
    <name evidence="1" type="primary">X975_08467</name>
    <name evidence="1" type="ORF">TNCV_2448641</name>
</gene>
<dbReference type="EMBL" id="BMAU01021315">
    <property type="protein sequence ID" value="GFY12673.1"/>
    <property type="molecule type" value="Genomic_DNA"/>
</dbReference>
<protein>
    <submittedName>
        <fullName evidence="1">Transposable element Tcb1 transposase</fullName>
    </submittedName>
</protein>